<keyword evidence="2" id="KW-1185">Reference proteome</keyword>
<gene>
    <name evidence="1" type="ORF">GCM10017772_05730</name>
</gene>
<organism evidence="1 2">
    <name type="scientific">Promicromonospora soli</name>
    <dbReference type="NCBI Taxonomy" id="2035533"/>
    <lineage>
        <taxon>Bacteria</taxon>
        <taxon>Bacillati</taxon>
        <taxon>Actinomycetota</taxon>
        <taxon>Actinomycetes</taxon>
        <taxon>Micrococcales</taxon>
        <taxon>Promicromonosporaceae</taxon>
        <taxon>Promicromonospora</taxon>
    </lineage>
</organism>
<dbReference type="RefSeq" id="WP_189667743.1">
    <property type="nucleotide sequence ID" value="NZ_BNAS01000001.1"/>
</dbReference>
<dbReference type="EMBL" id="BNAS01000001">
    <property type="protein sequence ID" value="GHH66215.1"/>
    <property type="molecule type" value="Genomic_DNA"/>
</dbReference>
<proteinExistence type="predicted"/>
<reference evidence="1" key="1">
    <citation type="journal article" date="2014" name="Int. J. Syst. Evol. Microbiol.">
        <title>Complete genome sequence of Corynebacterium casei LMG S-19264T (=DSM 44701T), isolated from a smear-ripened cheese.</title>
        <authorList>
            <consortium name="US DOE Joint Genome Institute (JGI-PGF)"/>
            <person name="Walter F."/>
            <person name="Albersmeier A."/>
            <person name="Kalinowski J."/>
            <person name="Ruckert C."/>
        </authorList>
    </citation>
    <scope>NUCLEOTIDE SEQUENCE</scope>
    <source>
        <strain evidence="1">CGMCC 4.7398</strain>
    </source>
</reference>
<sequence>MIVWLNGPFGGGKTTTAAELDTLLPDVVVFDPEKMGEAIVPTLSGVETVGDFQDWRPWRELVVAALTSLDRYTGRTVVAPQTVVVEQYWDEITSGLAAASVDVRAFTLDCTPAEHERRIANDTVTSATLEEIKIHDGDVGWRRHRAADYRAALPWLTTRTEVIETTLLRPAEVAREIATRLAHSAP</sequence>
<evidence type="ECO:0000313" key="2">
    <source>
        <dbReference type="Proteomes" id="UP000627369"/>
    </source>
</evidence>
<accession>A0A919FIV7</accession>
<dbReference type="AlphaFoldDB" id="A0A919FIV7"/>
<reference evidence="1" key="2">
    <citation type="submission" date="2020-09" db="EMBL/GenBank/DDBJ databases">
        <authorList>
            <person name="Sun Q."/>
            <person name="Zhou Y."/>
        </authorList>
    </citation>
    <scope>NUCLEOTIDE SEQUENCE</scope>
    <source>
        <strain evidence="1">CGMCC 4.7398</strain>
    </source>
</reference>
<dbReference type="GO" id="GO:0005524">
    <property type="term" value="F:ATP binding"/>
    <property type="evidence" value="ECO:0007669"/>
    <property type="project" value="UniProtKB-KW"/>
</dbReference>
<dbReference type="Pfam" id="PF13671">
    <property type="entry name" value="AAA_33"/>
    <property type="match status" value="1"/>
</dbReference>
<dbReference type="Gene3D" id="3.40.50.300">
    <property type="entry name" value="P-loop containing nucleotide triphosphate hydrolases"/>
    <property type="match status" value="1"/>
</dbReference>
<keyword evidence="1" id="KW-0547">Nucleotide-binding</keyword>
<dbReference type="Proteomes" id="UP000627369">
    <property type="component" value="Unassembled WGS sequence"/>
</dbReference>
<comment type="caution">
    <text evidence="1">The sequence shown here is derived from an EMBL/GenBank/DDBJ whole genome shotgun (WGS) entry which is preliminary data.</text>
</comment>
<protein>
    <submittedName>
        <fullName evidence="1">ATP-binding protein</fullName>
    </submittedName>
</protein>
<evidence type="ECO:0000313" key="1">
    <source>
        <dbReference type="EMBL" id="GHH66215.1"/>
    </source>
</evidence>
<keyword evidence="1" id="KW-0067">ATP-binding</keyword>
<dbReference type="InterPro" id="IPR027417">
    <property type="entry name" value="P-loop_NTPase"/>
</dbReference>
<name>A0A919FIV7_9MICO</name>
<dbReference type="SUPFAM" id="SSF52540">
    <property type="entry name" value="P-loop containing nucleoside triphosphate hydrolases"/>
    <property type="match status" value="1"/>
</dbReference>